<sequence>MPETDIADLKSRLYNLHIESIPSIIERHLLHLEKNELFVPFLAYTDSEYQMHLKWMLTALIKGIFIHNEEFNSCMERIEDRGFKQGHDFAGQRAIPHQLLPLLAKSLRQAGNSVIQNLIKEETAENKLFFLERWGHAANSLMIGVLSGYFSKQVTDLKELSIRDPLTNLYNRRYFYHCLETEVLKAKRGQYPLSLIMMDINDFKEINDQFGHHMGDELLQQIAFFAEKLQMDLGFRFGGDEFVFLIPGHTEQTAYQLAGQIDLYLRSWNEKVSLAYGTIRLHADAVDNIDHYLRLADERMYMNKRDIKQ</sequence>
<dbReference type="InterPro" id="IPR050469">
    <property type="entry name" value="Diguanylate_Cyclase"/>
</dbReference>
<gene>
    <name evidence="2" type="ORF">LCY76_08675</name>
</gene>
<dbReference type="PROSITE" id="PS50887">
    <property type="entry name" value="GGDEF"/>
    <property type="match status" value="1"/>
</dbReference>
<evidence type="ECO:0000313" key="2">
    <source>
        <dbReference type="EMBL" id="MCK6256667.1"/>
    </source>
</evidence>
<dbReference type="PANTHER" id="PTHR45138">
    <property type="entry name" value="REGULATORY COMPONENTS OF SENSORY TRANSDUCTION SYSTEM"/>
    <property type="match status" value="1"/>
</dbReference>
<dbReference type="Proteomes" id="UP001139011">
    <property type="component" value="Unassembled WGS sequence"/>
</dbReference>
<dbReference type="RefSeq" id="WP_248252302.1">
    <property type="nucleotide sequence ID" value="NZ_JAIWJX010000002.1"/>
</dbReference>
<dbReference type="SMART" id="SM00267">
    <property type="entry name" value="GGDEF"/>
    <property type="match status" value="1"/>
</dbReference>
<evidence type="ECO:0000259" key="1">
    <source>
        <dbReference type="PROSITE" id="PS50887"/>
    </source>
</evidence>
<dbReference type="GO" id="GO:0052621">
    <property type="term" value="F:diguanylate cyclase activity"/>
    <property type="evidence" value="ECO:0007669"/>
    <property type="project" value="TreeGrafter"/>
</dbReference>
<reference evidence="2" key="1">
    <citation type="submission" date="2021-09" db="EMBL/GenBank/DDBJ databases">
        <title>Genome analysis of Fictibacillus sp. KIGAM418 isolated from marine sediment.</title>
        <authorList>
            <person name="Seo M.-J."/>
            <person name="Cho E.-S."/>
            <person name="Hwang C.Y."/>
        </authorList>
    </citation>
    <scope>NUCLEOTIDE SEQUENCE</scope>
    <source>
        <strain evidence="2">KIGAM418</strain>
    </source>
</reference>
<proteinExistence type="predicted"/>
<organism evidence="2 3">
    <name type="scientific">Fictibacillus marinisediminis</name>
    <dbReference type="NCBI Taxonomy" id="2878389"/>
    <lineage>
        <taxon>Bacteria</taxon>
        <taxon>Bacillati</taxon>
        <taxon>Bacillota</taxon>
        <taxon>Bacilli</taxon>
        <taxon>Bacillales</taxon>
        <taxon>Fictibacillaceae</taxon>
        <taxon>Fictibacillus</taxon>
    </lineage>
</organism>
<dbReference type="PANTHER" id="PTHR45138:SF6">
    <property type="entry name" value="DIGUANYLATE CYCLASE DGCN"/>
    <property type="match status" value="1"/>
</dbReference>
<dbReference type="CDD" id="cd01949">
    <property type="entry name" value="GGDEF"/>
    <property type="match status" value="1"/>
</dbReference>
<feature type="domain" description="GGDEF" evidence="1">
    <location>
        <begin position="191"/>
        <end position="309"/>
    </location>
</feature>
<dbReference type="GO" id="GO:1902201">
    <property type="term" value="P:negative regulation of bacterial-type flagellum-dependent cell motility"/>
    <property type="evidence" value="ECO:0007669"/>
    <property type="project" value="TreeGrafter"/>
</dbReference>
<dbReference type="InterPro" id="IPR029787">
    <property type="entry name" value="Nucleotide_cyclase"/>
</dbReference>
<name>A0A9X1X9G4_9BACL</name>
<comment type="caution">
    <text evidence="2">The sequence shown here is derived from an EMBL/GenBank/DDBJ whole genome shotgun (WGS) entry which is preliminary data.</text>
</comment>
<dbReference type="InterPro" id="IPR000160">
    <property type="entry name" value="GGDEF_dom"/>
</dbReference>
<protein>
    <submittedName>
        <fullName evidence="2">GGDEF domain-containing protein</fullName>
    </submittedName>
</protein>
<dbReference type="Gene3D" id="3.30.70.270">
    <property type="match status" value="1"/>
</dbReference>
<evidence type="ECO:0000313" key="3">
    <source>
        <dbReference type="Proteomes" id="UP001139011"/>
    </source>
</evidence>
<dbReference type="SUPFAM" id="SSF55073">
    <property type="entry name" value="Nucleotide cyclase"/>
    <property type="match status" value="1"/>
</dbReference>
<keyword evidence="3" id="KW-1185">Reference proteome</keyword>
<dbReference type="InterPro" id="IPR043128">
    <property type="entry name" value="Rev_trsase/Diguanyl_cyclase"/>
</dbReference>
<dbReference type="EMBL" id="JAIWJX010000002">
    <property type="protein sequence ID" value="MCK6256667.1"/>
    <property type="molecule type" value="Genomic_DNA"/>
</dbReference>
<accession>A0A9X1X9G4</accession>
<dbReference type="AlphaFoldDB" id="A0A9X1X9G4"/>
<dbReference type="NCBIfam" id="TIGR00254">
    <property type="entry name" value="GGDEF"/>
    <property type="match status" value="1"/>
</dbReference>
<dbReference type="GO" id="GO:0005886">
    <property type="term" value="C:plasma membrane"/>
    <property type="evidence" value="ECO:0007669"/>
    <property type="project" value="TreeGrafter"/>
</dbReference>
<dbReference type="GO" id="GO:0043709">
    <property type="term" value="P:cell adhesion involved in single-species biofilm formation"/>
    <property type="evidence" value="ECO:0007669"/>
    <property type="project" value="TreeGrafter"/>
</dbReference>
<dbReference type="Pfam" id="PF00990">
    <property type="entry name" value="GGDEF"/>
    <property type="match status" value="1"/>
</dbReference>